<dbReference type="VEuPathDB" id="FungiDB:SI65_08224"/>
<evidence type="ECO:0000313" key="3">
    <source>
        <dbReference type="Proteomes" id="UP000094569"/>
    </source>
</evidence>
<protein>
    <submittedName>
        <fullName evidence="2">Uncharacterized protein</fullName>
    </submittedName>
</protein>
<dbReference type="Proteomes" id="UP000094569">
    <property type="component" value="Unassembled WGS sequence"/>
</dbReference>
<gene>
    <name evidence="2" type="ORF">SI65_08224</name>
</gene>
<feature type="transmembrane region" description="Helical" evidence="1">
    <location>
        <begin position="12"/>
        <end position="35"/>
    </location>
</feature>
<sequence length="148" mass="16328">MLDILNLLMQSIHVLITIVISLALELSLQLIHFTLQQCDLSILGLALGFFFSKADLTIIKAVVISSVDQSELLVQPLRLFRDIVDKLLKSHHVSLFALFSINEDGGSSVPLVGIVYFILVGIIIAHLVSVGPRRGNGISRFLRLISRL</sequence>
<dbReference type="EMBL" id="JXNT01000012">
    <property type="protein sequence ID" value="ODM16225.1"/>
    <property type="molecule type" value="Genomic_DNA"/>
</dbReference>
<keyword evidence="3" id="KW-1185">Reference proteome</keyword>
<dbReference type="AlphaFoldDB" id="A0A1E3B5H6"/>
<keyword evidence="1" id="KW-0812">Transmembrane</keyword>
<feature type="transmembrane region" description="Helical" evidence="1">
    <location>
        <begin position="109"/>
        <end position="130"/>
    </location>
</feature>
<name>A0A1E3B5H6_ASPCR</name>
<feature type="transmembrane region" description="Helical" evidence="1">
    <location>
        <begin position="42"/>
        <end position="64"/>
    </location>
</feature>
<keyword evidence="1" id="KW-0472">Membrane</keyword>
<keyword evidence="1" id="KW-1133">Transmembrane helix</keyword>
<evidence type="ECO:0000256" key="1">
    <source>
        <dbReference type="SAM" id="Phobius"/>
    </source>
</evidence>
<accession>A0A1E3B5H6</accession>
<comment type="caution">
    <text evidence="2">The sequence shown here is derived from an EMBL/GenBank/DDBJ whole genome shotgun (WGS) entry which is preliminary data.</text>
</comment>
<reference evidence="2 3" key="1">
    <citation type="journal article" date="2016" name="BMC Genomics">
        <title>Comparative genomic and transcriptomic analyses of the Fuzhuan brick tea-fermentation fungus Aspergillus cristatus.</title>
        <authorList>
            <person name="Ge Y."/>
            <person name="Wang Y."/>
            <person name="Liu Y."/>
            <person name="Tan Y."/>
            <person name="Ren X."/>
            <person name="Zhang X."/>
            <person name="Hyde K.D."/>
            <person name="Liu Y."/>
            <person name="Liu Z."/>
        </authorList>
    </citation>
    <scope>NUCLEOTIDE SEQUENCE [LARGE SCALE GENOMIC DNA]</scope>
    <source>
        <strain evidence="2 3">GZAAS20.1005</strain>
    </source>
</reference>
<proteinExistence type="predicted"/>
<organism evidence="2 3">
    <name type="scientific">Aspergillus cristatus</name>
    <name type="common">Chinese Fuzhuan brick tea-fermentation fungus</name>
    <name type="synonym">Eurotium cristatum</name>
    <dbReference type="NCBI Taxonomy" id="573508"/>
    <lineage>
        <taxon>Eukaryota</taxon>
        <taxon>Fungi</taxon>
        <taxon>Dikarya</taxon>
        <taxon>Ascomycota</taxon>
        <taxon>Pezizomycotina</taxon>
        <taxon>Eurotiomycetes</taxon>
        <taxon>Eurotiomycetidae</taxon>
        <taxon>Eurotiales</taxon>
        <taxon>Aspergillaceae</taxon>
        <taxon>Aspergillus</taxon>
        <taxon>Aspergillus subgen. Aspergillus</taxon>
    </lineage>
</organism>
<evidence type="ECO:0000313" key="2">
    <source>
        <dbReference type="EMBL" id="ODM16225.1"/>
    </source>
</evidence>